<dbReference type="CDD" id="cd01043">
    <property type="entry name" value="DPS"/>
    <property type="match status" value="1"/>
</dbReference>
<reference evidence="4 5" key="1">
    <citation type="submission" date="2019-02" db="EMBL/GenBank/DDBJ databases">
        <title>Deep-cultivation of Planctomycetes and their phenomic and genomic characterization uncovers novel biology.</title>
        <authorList>
            <person name="Wiegand S."/>
            <person name="Jogler M."/>
            <person name="Boedeker C."/>
            <person name="Pinto D."/>
            <person name="Vollmers J."/>
            <person name="Rivas-Marin E."/>
            <person name="Kohn T."/>
            <person name="Peeters S.H."/>
            <person name="Heuer A."/>
            <person name="Rast P."/>
            <person name="Oberbeckmann S."/>
            <person name="Bunk B."/>
            <person name="Jeske O."/>
            <person name="Meyerdierks A."/>
            <person name="Storesund J.E."/>
            <person name="Kallscheuer N."/>
            <person name="Luecker S."/>
            <person name="Lage O.M."/>
            <person name="Pohl T."/>
            <person name="Merkel B.J."/>
            <person name="Hornburger P."/>
            <person name="Mueller R.-W."/>
            <person name="Bruemmer F."/>
            <person name="Labrenz M."/>
            <person name="Spormann A.M."/>
            <person name="Op den Camp H."/>
            <person name="Overmann J."/>
            <person name="Amann R."/>
            <person name="Jetten M.S.M."/>
            <person name="Mascher T."/>
            <person name="Medema M.H."/>
            <person name="Devos D.P."/>
            <person name="Kaster A.-K."/>
            <person name="Ovreas L."/>
            <person name="Rohde M."/>
            <person name="Galperin M.Y."/>
            <person name="Jogler C."/>
        </authorList>
    </citation>
    <scope>NUCLEOTIDE SEQUENCE [LARGE SCALE GENOMIC DNA]</scope>
    <source>
        <strain evidence="4 5">Pan265</strain>
    </source>
</reference>
<sequence length="163" mass="17349">MIAKSGMRATKNHVAAESREKLVAMQNGLLAALTDLHSQLKQAHWNLRGPGFIALHEMFDEAAGEVTGYIDDVAERIGQLGGLASGTVRDAAAATPLAAYPEGLTEQAMTIEVVSTALAETAKRTRQAIDDADNLGDQVTADLYTEITAGLDKTLWFVESHVG</sequence>
<dbReference type="InterPro" id="IPR012347">
    <property type="entry name" value="Ferritin-like"/>
</dbReference>
<dbReference type="RefSeq" id="WP_145444521.1">
    <property type="nucleotide sequence ID" value="NZ_CP036280.1"/>
</dbReference>
<dbReference type="Gene3D" id="1.20.1260.10">
    <property type="match status" value="1"/>
</dbReference>
<evidence type="ECO:0000313" key="4">
    <source>
        <dbReference type="EMBL" id="QDU70428.1"/>
    </source>
</evidence>
<proteinExistence type="inferred from homology"/>
<dbReference type="InterPro" id="IPR008331">
    <property type="entry name" value="Ferritin_DPS_dom"/>
</dbReference>
<dbReference type="AlphaFoldDB" id="A0A518BTW7"/>
<comment type="similarity">
    <text evidence="1 2">Belongs to the Dps family.</text>
</comment>
<gene>
    <name evidence="4" type="primary">dps</name>
    <name evidence="4" type="ORF">Pan265_02550</name>
</gene>
<name>A0A518BTW7_9BACT</name>
<dbReference type="SUPFAM" id="SSF47240">
    <property type="entry name" value="Ferritin-like"/>
    <property type="match status" value="1"/>
</dbReference>
<dbReference type="KEGG" id="mcad:Pan265_02550"/>
<dbReference type="InterPro" id="IPR002177">
    <property type="entry name" value="DPS_DNA-bd"/>
</dbReference>
<dbReference type="PANTHER" id="PTHR42932:SF3">
    <property type="entry name" value="DNA PROTECTION DURING STARVATION PROTEIN"/>
    <property type="match status" value="1"/>
</dbReference>
<dbReference type="PIRSF" id="PIRSF005900">
    <property type="entry name" value="Dps"/>
    <property type="match status" value="1"/>
</dbReference>
<dbReference type="OrthoDB" id="9797023at2"/>
<dbReference type="Pfam" id="PF00210">
    <property type="entry name" value="Ferritin"/>
    <property type="match status" value="1"/>
</dbReference>
<feature type="domain" description="Ferritin/DPS" evidence="3">
    <location>
        <begin position="27"/>
        <end position="162"/>
    </location>
</feature>
<dbReference type="PROSITE" id="PS00819">
    <property type="entry name" value="DPS_2"/>
    <property type="match status" value="1"/>
</dbReference>
<dbReference type="NCBIfam" id="NF006975">
    <property type="entry name" value="PRK09448.1"/>
    <property type="match status" value="1"/>
</dbReference>
<dbReference type="GO" id="GO:0008199">
    <property type="term" value="F:ferric iron binding"/>
    <property type="evidence" value="ECO:0007669"/>
    <property type="project" value="InterPro"/>
</dbReference>
<dbReference type="InterPro" id="IPR023188">
    <property type="entry name" value="DPS_DNA-bd_CS"/>
</dbReference>
<evidence type="ECO:0000256" key="2">
    <source>
        <dbReference type="RuleBase" id="RU003875"/>
    </source>
</evidence>
<organism evidence="4 5">
    <name type="scientific">Mucisphaera calidilacus</name>
    <dbReference type="NCBI Taxonomy" id="2527982"/>
    <lineage>
        <taxon>Bacteria</taxon>
        <taxon>Pseudomonadati</taxon>
        <taxon>Planctomycetota</taxon>
        <taxon>Phycisphaerae</taxon>
        <taxon>Phycisphaerales</taxon>
        <taxon>Phycisphaeraceae</taxon>
        <taxon>Mucisphaera</taxon>
    </lineage>
</organism>
<dbReference type="EC" id="1.16.-.-" evidence="4"/>
<dbReference type="InterPro" id="IPR009078">
    <property type="entry name" value="Ferritin-like_SF"/>
</dbReference>
<evidence type="ECO:0000256" key="1">
    <source>
        <dbReference type="ARBA" id="ARBA00009497"/>
    </source>
</evidence>
<dbReference type="EMBL" id="CP036280">
    <property type="protein sequence ID" value="QDU70428.1"/>
    <property type="molecule type" value="Genomic_DNA"/>
</dbReference>
<keyword evidence="4" id="KW-0560">Oxidoreductase</keyword>
<evidence type="ECO:0000259" key="3">
    <source>
        <dbReference type="Pfam" id="PF00210"/>
    </source>
</evidence>
<dbReference type="PRINTS" id="PR01346">
    <property type="entry name" value="HELNAPAPROT"/>
</dbReference>
<protein>
    <submittedName>
        <fullName evidence="4">DNA protection during starvation protein</fullName>
        <ecNumber evidence="4">1.16.-.-</ecNumber>
    </submittedName>
</protein>
<keyword evidence="5" id="KW-1185">Reference proteome</keyword>
<dbReference type="GO" id="GO:0016722">
    <property type="term" value="F:oxidoreductase activity, acting on metal ions"/>
    <property type="evidence" value="ECO:0007669"/>
    <property type="project" value="InterPro"/>
</dbReference>
<dbReference type="PROSITE" id="PS00818">
    <property type="entry name" value="DPS_1"/>
    <property type="match status" value="1"/>
</dbReference>
<dbReference type="PANTHER" id="PTHR42932">
    <property type="entry name" value="GENERAL STRESS PROTEIN 20U"/>
    <property type="match status" value="1"/>
</dbReference>
<dbReference type="Proteomes" id="UP000320386">
    <property type="component" value="Chromosome"/>
</dbReference>
<evidence type="ECO:0000313" key="5">
    <source>
        <dbReference type="Proteomes" id="UP000320386"/>
    </source>
</evidence>
<accession>A0A518BTW7</accession>